<reference evidence="11 12" key="1">
    <citation type="submission" date="2014-08" db="EMBL/GenBank/DDBJ databases">
        <authorList>
            <person name="Hassan Y.I."/>
            <person name="Lepp D."/>
            <person name="Zhou T."/>
        </authorList>
    </citation>
    <scope>NUCLEOTIDE SEQUENCE [LARGE SCALE GENOMIC DNA]</scope>
    <source>
        <strain evidence="11 12">IFO13584</strain>
    </source>
</reference>
<evidence type="ECO:0000256" key="8">
    <source>
        <dbReference type="ARBA" id="ARBA00023326"/>
    </source>
</evidence>
<evidence type="ECO:0000256" key="7">
    <source>
        <dbReference type="ARBA" id="ARBA00023295"/>
    </source>
</evidence>
<dbReference type="GO" id="GO:0031176">
    <property type="term" value="F:endo-1,4-beta-xylanase activity"/>
    <property type="evidence" value="ECO:0007669"/>
    <property type="project" value="UniProtKB-EC"/>
</dbReference>
<protein>
    <recommendedName>
        <fullName evidence="9">Beta-xylanase</fullName>
        <ecNumber evidence="9">3.2.1.8</ecNumber>
    </recommendedName>
</protein>
<comment type="caution">
    <text evidence="11">The sequence shown here is derived from an EMBL/GenBank/DDBJ whole genome shotgun (WGS) entry which is preliminary data.</text>
</comment>
<keyword evidence="8 9" id="KW-0624">Polysaccharide degradation</keyword>
<organism evidence="11 12">
    <name type="scientific">Devosia riboflavina</name>
    <dbReference type="NCBI Taxonomy" id="46914"/>
    <lineage>
        <taxon>Bacteria</taxon>
        <taxon>Pseudomonadati</taxon>
        <taxon>Pseudomonadota</taxon>
        <taxon>Alphaproteobacteria</taxon>
        <taxon>Hyphomicrobiales</taxon>
        <taxon>Devosiaceae</taxon>
        <taxon>Devosia</taxon>
    </lineage>
</organism>
<dbReference type="SMART" id="SM00633">
    <property type="entry name" value="Glyco_10"/>
    <property type="match status" value="1"/>
</dbReference>
<dbReference type="STRING" id="46914.JP75_17805"/>
<name>A0A087LZA5_9HYPH</name>
<dbReference type="OrthoDB" id="9815836at2"/>
<dbReference type="Pfam" id="PF00331">
    <property type="entry name" value="Glyco_hydro_10"/>
    <property type="match status" value="1"/>
</dbReference>
<dbReference type="RefSeq" id="WP_035085460.1">
    <property type="nucleotide sequence ID" value="NZ_JQGC01000017.1"/>
</dbReference>
<dbReference type="AlphaFoldDB" id="A0A087LZA5"/>
<dbReference type="EMBL" id="JQGC01000017">
    <property type="protein sequence ID" value="KFL29958.1"/>
    <property type="molecule type" value="Genomic_DNA"/>
</dbReference>
<dbReference type="PRINTS" id="PR00134">
    <property type="entry name" value="GLHYDRLASE10"/>
</dbReference>
<evidence type="ECO:0000313" key="11">
    <source>
        <dbReference type="EMBL" id="KFL29958.1"/>
    </source>
</evidence>
<evidence type="ECO:0000256" key="2">
    <source>
        <dbReference type="ARBA" id="ARBA00007495"/>
    </source>
</evidence>
<dbReference type="Proteomes" id="UP000028981">
    <property type="component" value="Unassembled WGS sequence"/>
</dbReference>
<evidence type="ECO:0000256" key="6">
    <source>
        <dbReference type="ARBA" id="ARBA00023277"/>
    </source>
</evidence>
<sequence length="351" mass="39501">MRRRDFVLGALGTGALPYVLPQGAVAQTGRTTIPYGAAIRIDPMLEEPDYRKAVLDYCQVVVGEGGLKWIDLRPDRDSFVFDQPDRLLAFAEEHGLEMRGHTLAWYAAMPDWVETIASAEEARTELVRHIETVVGRYKGRISSWDVVNEPIADHPTREAPIRDSVWQRHLGKDYIELALRTTAKVNPDARLVINDFDFEQPTDKARARRKAFLDLIRELKARDVPLHAIGLQGHLQGEIAIDKSGLTAFVAELASMDLAIMVTELDIIDNLLPGPEIERDGIIAQRAKDFLDAIGAAKRPEAVLTWGISDRHTWVPIWFSRDDGMPNRPLPLDADFRPKPLMQVIQDFCAE</sequence>
<dbReference type="SUPFAM" id="SSF51445">
    <property type="entry name" value="(Trans)glycosidases"/>
    <property type="match status" value="1"/>
</dbReference>
<evidence type="ECO:0000256" key="3">
    <source>
        <dbReference type="ARBA" id="ARBA00022651"/>
    </source>
</evidence>
<comment type="catalytic activity">
    <reaction evidence="1 9">
        <text>Endohydrolysis of (1-&gt;4)-beta-D-xylosidic linkages in xylans.</text>
        <dbReference type="EC" id="3.2.1.8"/>
    </reaction>
</comment>
<comment type="similarity">
    <text evidence="2 9">Belongs to the glycosyl hydrolase 10 (cellulase F) family.</text>
</comment>
<evidence type="ECO:0000256" key="9">
    <source>
        <dbReference type="RuleBase" id="RU361174"/>
    </source>
</evidence>
<evidence type="ECO:0000313" key="12">
    <source>
        <dbReference type="Proteomes" id="UP000028981"/>
    </source>
</evidence>
<dbReference type="InterPro" id="IPR017853">
    <property type="entry name" value="GH"/>
</dbReference>
<dbReference type="InterPro" id="IPR001000">
    <property type="entry name" value="GH10_dom"/>
</dbReference>
<evidence type="ECO:0000256" key="4">
    <source>
        <dbReference type="ARBA" id="ARBA00022729"/>
    </source>
</evidence>
<evidence type="ECO:0000256" key="1">
    <source>
        <dbReference type="ARBA" id="ARBA00000681"/>
    </source>
</evidence>
<keyword evidence="7 9" id="KW-0326">Glycosidase</keyword>
<dbReference type="EC" id="3.2.1.8" evidence="9"/>
<keyword evidence="3" id="KW-0858">Xylan degradation</keyword>
<keyword evidence="5 9" id="KW-0378">Hydrolase</keyword>
<dbReference type="InterPro" id="IPR044846">
    <property type="entry name" value="GH10"/>
</dbReference>
<dbReference type="Gene3D" id="3.20.20.80">
    <property type="entry name" value="Glycosidases"/>
    <property type="match status" value="1"/>
</dbReference>
<proteinExistence type="inferred from homology"/>
<evidence type="ECO:0000256" key="5">
    <source>
        <dbReference type="ARBA" id="ARBA00022801"/>
    </source>
</evidence>
<evidence type="ECO:0000259" key="10">
    <source>
        <dbReference type="PROSITE" id="PS51760"/>
    </source>
</evidence>
<dbReference type="PANTHER" id="PTHR31490:SF88">
    <property type="entry name" value="BETA-XYLANASE"/>
    <property type="match status" value="1"/>
</dbReference>
<keyword evidence="4" id="KW-0732">Signal</keyword>
<accession>A0A087LZA5</accession>
<dbReference type="PROSITE" id="PS51760">
    <property type="entry name" value="GH10_2"/>
    <property type="match status" value="1"/>
</dbReference>
<gene>
    <name evidence="11" type="ORF">JP75_17805</name>
</gene>
<keyword evidence="6 9" id="KW-0119">Carbohydrate metabolism</keyword>
<feature type="domain" description="GH10" evidence="10">
    <location>
        <begin position="27"/>
        <end position="348"/>
    </location>
</feature>
<dbReference type="GO" id="GO:0045493">
    <property type="term" value="P:xylan catabolic process"/>
    <property type="evidence" value="ECO:0007669"/>
    <property type="project" value="UniProtKB-KW"/>
</dbReference>
<keyword evidence="12" id="KW-1185">Reference proteome</keyword>
<dbReference type="PANTHER" id="PTHR31490">
    <property type="entry name" value="GLYCOSYL HYDROLASE"/>
    <property type="match status" value="1"/>
</dbReference>